<dbReference type="Gene3D" id="3.40.50.2000">
    <property type="entry name" value="Glycogen Phosphorylase B"/>
    <property type="match status" value="2"/>
</dbReference>
<gene>
    <name evidence="3" type="ORF">ENV41_01530</name>
</gene>
<accession>A0A7V3J9W0</accession>
<evidence type="ECO:0000313" key="3">
    <source>
        <dbReference type="EMBL" id="HFZ08798.1"/>
    </source>
</evidence>
<reference evidence="3" key="1">
    <citation type="journal article" date="2020" name="mSystems">
        <title>Genome- and Community-Level Interaction Insights into Carbon Utilization and Element Cycling Functions of Hydrothermarchaeota in Hydrothermal Sediment.</title>
        <authorList>
            <person name="Zhou Z."/>
            <person name="Liu Y."/>
            <person name="Xu W."/>
            <person name="Pan J."/>
            <person name="Luo Z.H."/>
            <person name="Li M."/>
        </authorList>
    </citation>
    <scope>NUCLEOTIDE SEQUENCE [LARGE SCALE GENOMIC DNA]</scope>
    <source>
        <strain evidence="3">SpSt-757</strain>
    </source>
</reference>
<feature type="domain" description="Glycosyltransferase subfamily 4-like N-terminal" evidence="2">
    <location>
        <begin position="16"/>
        <end position="181"/>
    </location>
</feature>
<keyword evidence="3" id="KW-0808">Transferase</keyword>
<dbReference type="AlphaFoldDB" id="A0A7V3J9W0"/>
<dbReference type="Pfam" id="PF00534">
    <property type="entry name" value="Glycos_transf_1"/>
    <property type="match status" value="1"/>
</dbReference>
<dbReference type="Pfam" id="PF13439">
    <property type="entry name" value="Glyco_transf_4"/>
    <property type="match status" value="1"/>
</dbReference>
<comment type="caution">
    <text evidence="3">The sequence shown here is derived from an EMBL/GenBank/DDBJ whole genome shotgun (WGS) entry which is preliminary data.</text>
</comment>
<dbReference type="GO" id="GO:0016757">
    <property type="term" value="F:glycosyltransferase activity"/>
    <property type="evidence" value="ECO:0007669"/>
    <property type="project" value="InterPro"/>
</dbReference>
<evidence type="ECO:0000259" key="1">
    <source>
        <dbReference type="Pfam" id="PF00534"/>
    </source>
</evidence>
<dbReference type="SUPFAM" id="SSF53756">
    <property type="entry name" value="UDP-Glycosyltransferase/glycogen phosphorylase"/>
    <property type="match status" value="1"/>
</dbReference>
<sequence>MKKIKVLEIIGDSTLSGGSISLLTLVKGLDKRKFDITCICPPGPLAGILKGLKDVEVEVIPMCSKWDIKAIQKIRKIISKLKTKTSDLIVHSHGVRGGWLGRLACLGPKENAPKIVYTEHLWTDEYKLNNPLTHIFQVFGLWLLDFLTTKTIAVSNAVADFLVKKGITRPEKIKVIYNGIEQRAKSKEQRNKGEEITIGFVGGLTRNKGVEYLIRAVAEIILSHKSKILNLVIVGEGEEKKKLKNLTKKLKIDKLVEFKGLVDNPSVIYPTLDIYIQPSLSESFGIAALEAMSFGVPVIASNVGGLRELLALESDNIADKDLKKPYLLTDCGILVPPENVAALSAAILKLMKDKKLRLRLGDGAKRRAKQYSAEKMVEKTEKLYLSLIE</sequence>
<protein>
    <submittedName>
        <fullName evidence="3">Glycosyltransferase family 1 protein</fullName>
    </submittedName>
</protein>
<dbReference type="EMBL" id="DTGG01000053">
    <property type="protein sequence ID" value="HFZ08798.1"/>
    <property type="molecule type" value="Genomic_DNA"/>
</dbReference>
<evidence type="ECO:0000259" key="2">
    <source>
        <dbReference type="Pfam" id="PF13439"/>
    </source>
</evidence>
<dbReference type="InterPro" id="IPR028098">
    <property type="entry name" value="Glyco_trans_4-like_N"/>
</dbReference>
<proteinExistence type="predicted"/>
<dbReference type="InterPro" id="IPR001296">
    <property type="entry name" value="Glyco_trans_1"/>
</dbReference>
<dbReference type="PANTHER" id="PTHR12526">
    <property type="entry name" value="GLYCOSYLTRANSFERASE"/>
    <property type="match status" value="1"/>
</dbReference>
<feature type="domain" description="Glycosyl transferase family 1" evidence="1">
    <location>
        <begin position="184"/>
        <end position="366"/>
    </location>
</feature>
<organism evidence="3">
    <name type="scientific">candidate division CPR3 bacterium</name>
    <dbReference type="NCBI Taxonomy" id="2268181"/>
    <lineage>
        <taxon>Bacteria</taxon>
        <taxon>Bacteria division CPR3</taxon>
    </lineage>
</organism>
<dbReference type="CDD" id="cd03801">
    <property type="entry name" value="GT4_PimA-like"/>
    <property type="match status" value="1"/>
</dbReference>
<name>A0A7V3J9W0_UNCC3</name>